<evidence type="ECO:0000256" key="12">
    <source>
        <dbReference type="SAM" id="MobiDB-lite"/>
    </source>
</evidence>
<comment type="similarity">
    <text evidence="3">Belongs to the ABC transporter superfamily. ABCB family. Multidrug resistance exporter (TC 3.A.1.201) subfamily.</text>
</comment>
<dbReference type="Pfam" id="PF00005">
    <property type="entry name" value="ABC_tran"/>
    <property type="match status" value="2"/>
</dbReference>
<reference evidence="16 17" key="1">
    <citation type="submission" date="2018-06" db="EMBL/GenBank/DDBJ databases">
        <title>The Genome of Cuscuta australis (Dodder) Provides Insight into the Evolution of Plant Parasitism.</title>
        <authorList>
            <person name="Liu H."/>
        </authorList>
    </citation>
    <scope>NUCLEOTIDE SEQUENCE [LARGE SCALE GENOMIC DNA]</scope>
    <source>
        <strain evidence="17">cv. Yunnan</strain>
        <tissue evidence="16">Vines</tissue>
    </source>
</reference>
<feature type="transmembrane region" description="Helical" evidence="13">
    <location>
        <begin position="197"/>
        <end position="215"/>
    </location>
</feature>
<keyword evidence="10 13" id="KW-0472">Membrane</keyword>
<name>A0A328E4C5_9ASTE</name>
<evidence type="ECO:0000256" key="10">
    <source>
        <dbReference type="ARBA" id="ARBA00023136"/>
    </source>
</evidence>
<feature type="domain" description="ABC transporter" evidence="14">
    <location>
        <begin position="1001"/>
        <end position="1239"/>
    </location>
</feature>
<dbReference type="SMART" id="SM00382">
    <property type="entry name" value="AAA"/>
    <property type="match status" value="2"/>
</dbReference>
<dbReference type="PANTHER" id="PTHR45136:SF2">
    <property type="entry name" value="ABC TRANSPORTER DOMAIN-CONTAINING PROTEIN"/>
    <property type="match status" value="1"/>
</dbReference>
<dbReference type="FunFam" id="1.20.1560.10:FF:000029">
    <property type="entry name" value="ABC transporter B family member 1"/>
    <property type="match status" value="1"/>
</dbReference>
<dbReference type="InterPro" id="IPR027417">
    <property type="entry name" value="P-loop_NTPase"/>
</dbReference>
<keyword evidence="7" id="KW-0547">Nucleotide-binding</keyword>
<accession>A0A328E4C5</accession>
<dbReference type="GO" id="GO:0140359">
    <property type="term" value="F:ABC-type transporter activity"/>
    <property type="evidence" value="ECO:0007669"/>
    <property type="project" value="InterPro"/>
</dbReference>
<dbReference type="PROSITE" id="PS50893">
    <property type="entry name" value="ABC_TRANSPORTER_2"/>
    <property type="match status" value="2"/>
</dbReference>
<feature type="domain" description="ABC transmembrane type-1" evidence="15">
    <location>
        <begin position="46"/>
        <end position="335"/>
    </location>
</feature>
<dbReference type="Gene3D" id="3.40.50.300">
    <property type="entry name" value="P-loop containing nucleotide triphosphate hydrolases"/>
    <property type="match status" value="2"/>
</dbReference>
<evidence type="ECO:0000256" key="2">
    <source>
        <dbReference type="ARBA" id="ARBA00004651"/>
    </source>
</evidence>
<feature type="transmembrane region" description="Helical" evidence="13">
    <location>
        <begin position="810"/>
        <end position="839"/>
    </location>
</feature>
<dbReference type="CDD" id="cd18577">
    <property type="entry name" value="ABC_6TM_Pgp_ABCB1_D1_like"/>
    <property type="match status" value="1"/>
</dbReference>
<gene>
    <name evidence="16" type="ORF">DM860_007582</name>
</gene>
<keyword evidence="17" id="KW-1185">Reference proteome</keyword>
<dbReference type="PANTHER" id="PTHR45136">
    <property type="entry name" value="ABC TRANSPORTER DOMAIN-CONTAINING PROTEIN"/>
    <property type="match status" value="1"/>
</dbReference>
<evidence type="ECO:0000313" key="17">
    <source>
        <dbReference type="Proteomes" id="UP000249390"/>
    </source>
</evidence>
<dbReference type="AlphaFoldDB" id="A0A328E4C5"/>
<evidence type="ECO:0000256" key="3">
    <source>
        <dbReference type="ARBA" id="ARBA00007577"/>
    </source>
</evidence>
<dbReference type="InterPro" id="IPR003593">
    <property type="entry name" value="AAA+_ATPase"/>
</dbReference>
<dbReference type="GO" id="GO:0005524">
    <property type="term" value="F:ATP binding"/>
    <property type="evidence" value="ECO:0007669"/>
    <property type="project" value="UniProtKB-KW"/>
</dbReference>
<keyword evidence="5 13" id="KW-0812">Transmembrane</keyword>
<feature type="transmembrane region" description="Helical" evidence="13">
    <location>
        <begin position="272"/>
        <end position="294"/>
    </location>
</feature>
<evidence type="ECO:0000259" key="14">
    <source>
        <dbReference type="PROSITE" id="PS50893"/>
    </source>
</evidence>
<proteinExistence type="inferred from homology"/>
<evidence type="ECO:0000256" key="7">
    <source>
        <dbReference type="ARBA" id="ARBA00022741"/>
    </source>
</evidence>
<dbReference type="GO" id="GO:0016887">
    <property type="term" value="F:ATP hydrolysis activity"/>
    <property type="evidence" value="ECO:0007669"/>
    <property type="project" value="InterPro"/>
</dbReference>
<evidence type="ECO:0000256" key="8">
    <source>
        <dbReference type="ARBA" id="ARBA00022840"/>
    </source>
</evidence>
<keyword evidence="4" id="KW-0813">Transport</keyword>
<feature type="domain" description="ABC transporter" evidence="14">
    <location>
        <begin position="370"/>
        <end position="606"/>
    </location>
</feature>
<feature type="transmembrane region" description="Helical" evidence="13">
    <location>
        <begin position="686"/>
        <end position="708"/>
    </location>
</feature>
<evidence type="ECO:0000259" key="15">
    <source>
        <dbReference type="PROSITE" id="PS50929"/>
    </source>
</evidence>
<keyword evidence="6" id="KW-0677">Repeat</keyword>
<sequence length="1248" mass="136019">MGVDGKENNKNIKKTNENNGRRGGGGGDSFWYIFKHADRVDILLMALGFFGAVGNGISSPIMYVITGRIMNSLGGAASSGGSSLSHHVNQNALNFCYLACWQWVACFLEGYCWTRTGERQASRLRLVYMKAVLRQEVGYFDLHVSSSADVIHSVSLDTMLIQDVISEKIPAMLTHMALFISSYVVGFMLMWRLALVGVPFIVFLVIPGLIYGRALSGIGRKMREEYGKAGRVVEQAISSVRTVYSFVGEEVTVRNYSSALERTLKLGLRQGLAKGLAVGSNGIVFAIWAFMAYFGSRLVMYHGARGGTVFAVGSAIARGGKALGPVFSDMKHFSEASLSLERIMEVIKRAPEIDSESPEGQTLESISGELEFRNVEFAYPTRPKSIILKDFNLRVPAGKTVALVGESGSGKSTVVGLIQRFYDPTRGEISLDGVRIDRLQLKWLRSQMGLVSQDGALFGTTIKENIMFGRENASRDEVIDAAKAANAHDFISQFPQGYDTQVGERGVQMSGGQRQRIAIARAIIKAPKILLLDEATSALDSESERAVQQALDHASTGRTTVIVAHRLSTIKNADLIAVIQNGHVKEVGSHDRPIKGGSGGIYSSLARLHHPENPPGPTNEELSRLDVPLTTSQDSYSHSYSTGVEPHHSVCPVENTTHGKPPSFRRVLAMNAPEWSQAALGSTGAMLFGGVQPMFALALGSMVSAYFLHNHGEIKEKIRMYALCFLGLAIFSLLVNILQHYNFASMGEYLTKRIRERMLSKMLTFEIAWFDKDENGTGAVCSRLSKDANVVRSLVGDRMGLLIQATSAVLIAWTMGLVIAWKLGLVMIAVQPLIIACYYSKRVMLKTMSKKAKKAQEETGKLAGEALANLRTITAFSSQTRILEMLEKAQEIPRAENVRQSWFAGAGLATACGLTTCTRALGYWYGGKLVTEGSVTARSVFQTFQILLTTGRVIADAGTMTNDLAKGSDTMSSVFSVLDRRSLIEPDEDEKLKPNHVRGHVEIKEVDFAYPVRPNTVIFERFSVVFEAGKSTALVGPSGSGKSTVIGLVERFYDPINGAVLIDGRDVRSYHLRALREHIALVNQEPALFAGTVRENIAYGAASFAASEAEIAEAAKLANAHEFITALRDGYDTWCGERGVQLSGGQKQRIAIARALLKKPAILLLDEATSALDNQSEKTVQAALERVMVGRTSVVVAHRLSTVYDCDTIVVLDKGKVVEQGNHSALLAKGPSGTYYSLVHLQRTSYPI</sequence>
<dbReference type="Pfam" id="PF00664">
    <property type="entry name" value="ABC_membrane"/>
    <property type="match status" value="2"/>
</dbReference>
<dbReference type="SUPFAM" id="SSF52540">
    <property type="entry name" value="P-loop containing nucleoside triphosphate hydrolases"/>
    <property type="match status" value="2"/>
</dbReference>
<dbReference type="CDD" id="cd03249">
    <property type="entry name" value="ABC_MTABC3_MDL1_MDL2"/>
    <property type="match status" value="2"/>
</dbReference>
<organism evidence="16 17">
    <name type="scientific">Cuscuta australis</name>
    <dbReference type="NCBI Taxonomy" id="267555"/>
    <lineage>
        <taxon>Eukaryota</taxon>
        <taxon>Viridiplantae</taxon>
        <taxon>Streptophyta</taxon>
        <taxon>Embryophyta</taxon>
        <taxon>Tracheophyta</taxon>
        <taxon>Spermatophyta</taxon>
        <taxon>Magnoliopsida</taxon>
        <taxon>eudicotyledons</taxon>
        <taxon>Gunneridae</taxon>
        <taxon>Pentapetalae</taxon>
        <taxon>asterids</taxon>
        <taxon>lamiids</taxon>
        <taxon>Solanales</taxon>
        <taxon>Convolvulaceae</taxon>
        <taxon>Cuscuteae</taxon>
        <taxon>Cuscuta</taxon>
        <taxon>Cuscuta subgen. Grammica</taxon>
        <taxon>Cuscuta sect. Cleistogrammica</taxon>
    </lineage>
</organism>
<dbReference type="SUPFAM" id="SSF90123">
    <property type="entry name" value="ABC transporter transmembrane region"/>
    <property type="match status" value="2"/>
</dbReference>
<dbReference type="Proteomes" id="UP000249390">
    <property type="component" value="Unassembled WGS sequence"/>
</dbReference>
<dbReference type="InterPro" id="IPR017871">
    <property type="entry name" value="ABC_transporter-like_CS"/>
</dbReference>
<dbReference type="GO" id="GO:0009536">
    <property type="term" value="C:plastid"/>
    <property type="evidence" value="ECO:0007669"/>
    <property type="project" value="UniProtKB-SubCell"/>
</dbReference>
<feature type="transmembrane region" description="Helical" evidence="13">
    <location>
        <begin position="42"/>
        <end position="65"/>
    </location>
</feature>
<keyword evidence="11" id="KW-0325">Glycoprotein</keyword>
<feature type="region of interest" description="Disordered" evidence="12">
    <location>
        <begin position="1"/>
        <end position="21"/>
    </location>
</feature>
<comment type="subcellular location">
    <subcellularLocation>
        <location evidence="2">Cell membrane</location>
        <topology evidence="2">Multi-pass membrane protein</topology>
    </subcellularLocation>
    <subcellularLocation>
        <location evidence="1">Plastid</location>
    </subcellularLocation>
</comment>
<evidence type="ECO:0000256" key="13">
    <source>
        <dbReference type="SAM" id="Phobius"/>
    </source>
</evidence>
<dbReference type="PROSITE" id="PS50929">
    <property type="entry name" value="ABC_TM1F"/>
    <property type="match status" value="2"/>
</dbReference>
<evidence type="ECO:0000256" key="11">
    <source>
        <dbReference type="ARBA" id="ARBA00023180"/>
    </source>
</evidence>
<evidence type="ECO:0000256" key="9">
    <source>
        <dbReference type="ARBA" id="ARBA00022989"/>
    </source>
</evidence>
<dbReference type="Gene3D" id="1.20.1560.10">
    <property type="entry name" value="ABC transporter type 1, transmembrane domain"/>
    <property type="match status" value="1"/>
</dbReference>
<evidence type="ECO:0008006" key="18">
    <source>
        <dbReference type="Google" id="ProtNLM"/>
    </source>
</evidence>
<dbReference type="GO" id="GO:0005886">
    <property type="term" value="C:plasma membrane"/>
    <property type="evidence" value="ECO:0007669"/>
    <property type="project" value="UniProtKB-SubCell"/>
</dbReference>
<keyword evidence="9 13" id="KW-1133">Transmembrane helix</keyword>
<feature type="compositionally biased region" description="Basic and acidic residues" evidence="12">
    <location>
        <begin position="1"/>
        <end position="20"/>
    </location>
</feature>
<dbReference type="InterPro" id="IPR003439">
    <property type="entry name" value="ABC_transporter-like_ATP-bd"/>
</dbReference>
<evidence type="ECO:0000256" key="6">
    <source>
        <dbReference type="ARBA" id="ARBA00022737"/>
    </source>
</evidence>
<dbReference type="FunFam" id="3.40.50.300:FF:000205">
    <property type="entry name" value="ABC transporter B family member 4"/>
    <property type="match status" value="2"/>
</dbReference>
<dbReference type="InterPro" id="IPR036640">
    <property type="entry name" value="ABC1_TM_sf"/>
</dbReference>
<comment type="caution">
    <text evidence="16">The sequence shown here is derived from an EMBL/GenBank/DDBJ whole genome shotgun (WGS) entry which is preliminary data.</text>
</comment>
<evidence type="ECO:0000256" key="1">
    <source>
        <dbReference type="ARBA" id="ARBA00004474"/>
    </source>
</evidence>
<feature type="transmembrane region" description="Helical" evidence="13">
    <location>
        <begin position="720"/>
        <end position="741"/>
    </location>
</feature>
<dbReference type="InterPro" id="IPR011527">
    <property type="entry name" value="ABC1_TM_dom"/>
</dbReference>
<keyword evidence="8" id="KW-0067">ATP-binding</keyword>
<evidence type="ECO:0000256" key="4">
    <source>
        <dbReference type="ARBA" id="ARBA00022448"/>
    </source>
</evidence>
<dbReference type="CDD" id="cd18578">
    <property type="entry name" value="ABC_6TM_Pgp_ABCB1_D2_like"/>
    <property type="match status" value="1"/>
</dbReference>
<dbReference type="PROSITE" id="PS00211">
    <property type="entry name" value="ABC_TRANSPORTER_1"/>
    <property type="match status" value="2"/>
</dbReference>
<dbReference type="EMBL" id="NQVE01000030">
    <property type="protein sequence ID" value="RAL52814.1"/>
    <property type="molecule type" value="Genomic_DNA"/>
</dbReference>
<feature type="transmembrane region" description="Helical" evidence="13">
    <location>
        <begin position="169"/>
        <end position="191"/>
    </location>
</feature>
<feature type="domain" description="ABC transmembrane type-1" evidence="15">
    <location>
        <begin position="679"/>
        <end position="966"/>
    </location>
</feature>
<evidence type="ECO:0000313" key="16">
    <source>
        <dbReference type="EMBL" id="RAL52814.1"/>
    </source>
</evidence>
<protein>
    <recommendedName>
        <fullName evidence="18">ABC transporter B family member 15</fullName>
    </recommendedName>
</protein>
<dbReference type="FunFam" id="1.20.1560.10:FF:000126">
    <property type="entry name" value="Putative ABC transporter B family member 8"/>
    <property type="match status" value="1"/>
</dbReference>
<evidence type="ECO:0000256" key="5">
    <source>
        <dbReference type="ARBA" id="ARBA00022692"/>
    </source>
</evidence>